<accession>A0A6J4V8D1</accession>
<proteinExistence type="predicted"/>
<reference evidence="2" key="1">
    <citation type="submission" date="2020-02" db="EMBL/GenBank/DDBJ databases">
        <authorList>
            <person name="Meier V. D."/>
        </authorList>
    </citation>
    <scope>NUCLEOTIDE SEQUENCE</scope>
    <source>
        <strain evidence="2">AVDCRST_MAG70</strain>
    </source>
</reference>
<feature type="non-terminal residue" evidence="2">
    <location>
        <position position="1"/>
    </location>
</feature>
<dbReference type="AlphaFoldDB" id="A0A6J4V8D1"/>
<gene>
    <name evidence="2" type="ORF">AVDCRST_MAG70-2356</name>
</gene>
<evidence type="ECO:0000256" key="1">
    <source>
        <dbReference type="SAM" id="MobiDB-lite"/>
    </source>
</evidence>
<dbReference type="EMBL" id="CADCWH010000376">
    <property type="protein sequence ID" value="CAA9569415.1"/>
    <property type="molecule type" value="Genomic_DNA"/>
</dbReference>
<name>A0A6J4V8D1_9BACT</name>
<feature type="non-terminal residue" evidence="2">
    <location>
        <position position="33"/>
    </location>
</feature>
<organism evidence="2">
    <name type="scientific">uncultured Thermomicrobiales bacterium</name>
    <dbReference type="NCBI Taxonomy" id="1645740"/>
    <lineage>
        <taxon>Bacteria</taxon>
        <taxon>Pseudomonadati</taxon>
        <taxon>Thermomicrobiota</taxon>
        <taxon>Thermomicrobia</taxon>
        <taxon>Thermomicrobiales</taxon>
        <taxon>environmental samples</taxon>
    </lineage>
</organism>
<protein>
    <submittedName>
        <fullName evidence="2">Uncharacterized protein</fullName>
    </submittedName>
</protein>
<feature type="region of interest" description="Disordered" evidence="1">
    <location>
        <begin position="1"/>
        <end position="33"/>
    </location>
</feature>
<evidence type="ECO:0000313" key="2">
    <source>
        <dbReference type="EMBL" id="CAA9569415.1"/>
    </source>
</evidence>
<sequence length="33" mass="3642">RQPQGGDGRDQPGLQHRLRAIRGDGSHGGHRRL</sequence>